<dbReference type="EMBL" id="JBICBT010001056">
    <property type="protein sequence ID" value="KAL3085624.1"/>
    <property type="molecule type" value="Genomic_DNA"/>
</dbReference>
<keyword evidence="2" id="KW-1133">Transmembrane helix</keyword>
<protein>
    <submittedName>
        <fullName evidence="3">Uncharacterized protein</fullName>
    </submittedName>
</protein>
<organism evidence="3 4">
    <name type="scientific">Heterodera trifolii</name>
    <dbReference type="NCBI Taxonomy" id="157864"/>
    <lineage>
        <taxon>Eukaryota</taxon>
        <taxon>Metazoa</taxon>
        <taxon>Ecdysozoa</taxon>
        <taxon>Nematoda</taxon>
        <taxon>Chromadorea</taxon>
        <taxon>Rhabditida</taxon>
        <taxon>Tylenchina</taxon>
        <taxon>Tylenchomorpha</taxon>
        <taxon>Tylenchoidea</taxon>
        <taxon>Heteroderidae</taxon>
        <taxon>Heteroderinae</taxon>
        <taxon>Heterodera</taxon>
    </lineage>
</organism>
<comment type="caution">
    <text evidence="3">The sequence shown here is derived from an EMBL/GenBank/DDBJ whole genome shotgun (WGS) entry which is preliminary data.</text>
</comment>
<accession>A0ABD2J0I6</accession>
<evidence type="ECO:0000256" key="1">
    <source>
        <dbReference type="SAM" id="MobiDB-lite"/>
    </source>
</evidence>
<feature type="compositionally biased region" description="Low complexity" evidence="1">
    <location>
        <begin position="105"/>
        <end position="114"/>
    </location>
</feature>
<reference evidence="3 4" key="1">
    <citation type="submission" date="2024-10" db="EMBL/GenBank/DDBJ databases">
        <authorList>
            <person name="Kim D."/>
        </authorList>
    </citation>
    <scope>NUCLEOTIDE SEQUENCE [LARGE SCALE GENOMIC DNA]</scope>
    <source>
        <strain evidence="3">BH-2024</strain>
    </source>
</reference>
<keyword evidence="2" id="KW-0472">Membrane</keyword>
<gene>
    <name evidence="3" type="ORF">niasHT_037365</name>
</gene>
<evidence type="ECO:0000313" key="4">
    <source>
        <dbReference type="Proteomes" id="UP001620626"/>
    </source>
</evidence>
<feature type="transmembrane region" description="Helical" evidence="2">
    <location>
        <begin position="7"/>
        <end position="29"/>
    </location>
</feature>
<sequence>MFYKNNCMIIVTICFELCLNFVPALVSIGFKYFGTGLLSNLSSTCAVLDALCCTTYYSLVLVPPGWFKWRANNVIFLKSKSTVSNGTGGARQPTTAQQQHHRHNTQQQQHEQQQLSTLCNNATPNLAFVPAVGTVTPLDAWTPDERWF</sequence>
<feature type="region of interest" description="Disordered" evidence="1">
    <location>
        <begin position="83"/>
        <end position="114"/>
    </location>
</feature>
<name>A0ABD2J0I6_9BILA</name>
<keyword evidence="4" id="KW-1185">Reference proteome</keyword>
<proteinExistence type="predicted"/>
<dbReference type="Proteomes" id="UP001620626">
    <property type="component" value="Unassembled WGS sequence"/>
</dbReference>
<keyword evidence="2" id="KW-0812">Transmembrane</keyword>
<evidence type="ECO:0000256" key="2">
    <source>
        <dbReference type="SAM" id="Phobius"/>
    </source>
</evidence>
<evidence type="ECO:0000313" key="3">
    <source>
        <dbReference type="EMBL" id="KAL3085624.1"/>
    </source>
</evidence>
<dbReference type="AlphaFoldDB" id="A0ABD2J0I6"/>